<accession>A0ABS0GK47</accession>
<dbReference type="Proteomes" id="UP000597206">
    <property type="component" value="Unassembled WGS sequence"/>
</dbReference>
<organism evidence="1 2">
    <name type="scientific">Vibrio nitrifigilis</name>
    <dbReference type="NCBI Taxonomy" id="2789781"/>
    <lineage>
        <taxon>Bacteria</taxon>
        <taxon>Pseudomonadati</taxon>
        <taxon>Pseudomonadota</taxon>
        <taxon>Gammaproteobacteria</taxon>
        <taxon>Vibrionales</taxon>
        <taxon>Vibrionaceae</taxon>
        <taxon>Vibrio</taxon>
    </lineage>
</organism>
<protein>
    <submittedName>
        <fullName evidence="1">DUF1040 family protein</fullName>
    </submittedName>
</protein>
<gene>
    <name evidence="1" type="ORF">I1A42_19740</name>
</gene>
<dbReference type="EMBL" id="JADPMR010000004">
    <property type="protein sequence ID" value="MBF9002712.1"/>
    <property type="molecule type" value="Genomic_DNA"/>
</dbReference>
<comment type="caution">
    <text evidence="1">The sequence shown here is derived from an EMBL/GenBank/DDBJ whole genome shotgun (WGS) entry which is preliminary data.</text>
</comment>
<evidence type="ECO:0000313" key="1">
    <source>
        <dbReference type="EMBL" id="MBF9002712.1"/>
    </source>
</evidence>
<name>A0ABS0GK47_9VIBR</name>
<sequence length="48" mass="5964">MRDPKRIEELLTLLNQIWMRNPDLRFNQLIYDLQSGFSQKKSKYRQNH</sequence>
<evidence type="ECO:0000313" key="2">
    <source>
        <dbReference type="Proteomes" id="UP000597206"/>
    </source>
</evidence>
<keyword evidence="2" id="KW-1185">Reference proteome</keyword>
<reference evidence="1 2" key="1">
    <citation type="submission" date="2020-11" db="EMBL/GenBank/DDBJ databases">
        <title>Vibrio nitrifigilis sp. nov., a marine nitrogen-fixing bacterium isolated from the lagoon sediment of an islet inside an atoll.</title>
        <authorList>
            <person name="Wang L.-T."/>
            <person name="Shieh W.Y."/>
        </authorList>
    </citation>
    <scope>NUCLEOTIDE SEQUENCE [LARGE SCALE GENOMIC DNA]</scope>
    <source>
        <strain evidence="1 2">NFV-1</strain>
    </source>
</reference>
<proteinExistence type="predicted"/>